<accession>A0A6A5XMJ2</accession>
<evidence type="ECO:0000313" key="2">
    <source>
        <dbReference type="EMBL" id="KAF2014465.1"/>
    </source>
</evidence>
<keyword evidence="1" id="KW-1133">Transmembrane helix</keyword>
<proteinExistence type="predicted"/>
<dbReference type="AlphaFoldDB" id="A0A6A5XMJ2"/>
<keyword evidence="1" id="KW-0812">Transmembrane</keyword>
<evidence type="ECO:0000313" key="3">
    <source>
        <dbReference type="Proteomes" id="UP000799778"/>
    </source>
</evidence>
<keyword evidence="1" id="KW-0472">Membrane</keyword>
<keyword evidence="3" id="KW-1185">Reference proteome</keyword>
<organism evidence="2 3">
    <name type="scientific">Aaosphaeria arxii CBS 175.79</name>
    <dbReference type="NCBI Taxonomy" id="1450172"/>
    <lineage>
        <taxon>Eukaryota</taxon>
        <taxon>Fungi</taxon>
        <taxon>Dikarya</taxon>
        <taxon>Ascomycota</taxon>
        <taxon>Pezizomycotina</taxon>
        <taxon>Dothideomycetes</taxon>
        <taxon>Pleosporomycetidae</taxon>
        <taxon>Pleosporales</taxon>
        <taxon>Pleosporales incertae sedis</taxon>
        <taxon>Aaosphaeria</taxon>
    </lineage>
</organism>
<name>A0A6A5XMJ2_9PLEO</name>
<feature type="transmembrane region" description="Helical" evidence="1">
    <location>
        <begin position="13"/>
        <end position="35"/>
    </location>
</feature>
<dbReference type="RefSeq" id="XP_033382804.1">
    <property type="nucleotide sequence ID" value="XM_033521982.1"/>
</dbReference>
<reference evidence="2" key="1">
    <citation type="journal article" date="2020" name="Stud. Mycol.">
        <title>101 Dothideomycetes genomes: a test case for predicting lifestyles and emergence of pathogens.</title>
        <authorList>
            <person name="Haridas S."/>
            <person name="Albert R."/>
            <person name="Binder M."/>
            <person name="Bloem J."/>
            <person name="Labutti K."/>
            <person name="Salamov A."/>
            <person name="Andreopoulos B."/>
            <person name="Baker S."/>
            <person name="Barry K."/>
            <person name="Bills G."/>
            <person name="Bluhm B."/>
            <person name="Cannon C."/>
            <person name="Castanera R."/>
            <person name="Culley D."/>
            <person name="Daum C."/>
            <person name="Ezra D."/>
            <person name="Gonzalez J."/>
            <person name="Henrissat B."/>
            <person name="Kuo A."/>
            <person name="Liang C."/>
            <person name="Lipzen A."/>
            <person name="Lutzoni F."/>
            <person name="Magnuson J."/>
            <person name="Mondo S."/>
            <person name="Nolan M."/>
            <person name="Ohm R."/>
            <person name="Pangilinan J."/>
            <person name="Park H.-J."/>
            <person name="Ramirez L."/>
            <person name="Alfaro M."/>
            <person name="Sun H."/>
            <person name="Tritt A."/>
            <person name="Yoshinaga Y."/>
            <person name="Zwiers L.-H."/>
            <person name="Turgeon B."/>
            <person name="Goodwin S."/>
            <person name="Spatafora J."/>
            <person name="Crous P."/>
            <person name="Grigoriev I."/>
        </authorList>
    </citation>
    <scope>NUCLEOTIDE SEQUENCE</scope>
    <source>
        <strain evidence="2">CBS 175.79</strain>
    </source>
</reference>
<dbReference type="Proteomes" id="UP000799778">
    <property type="component" value="Unassembled WGS sequence"/>
</dbReference>
<protein>
    <submittedName>
        <fullName evidence="2">Uncharacterized protein</fullName>
    </submittedName>
</protein>
<gene>
    <name evidence="2" type="ORF">BU24DRAFT_214735</name>
</gene>
<dbReference type="EMBL" id="ML978070">
    <property type="protein sequence ID" value="KAF2014465.1"/>
    <property type="molecule type" value="Genomic_DNA"/>
</dbReference>
<dbReference type="GeneID" id="54279379"/>
<sequence>MPHGFRAHNLARAFSQAFVGLGILLSDWCGIIVLFSDVVMSNHGAHHPAHRPASSLFSATLNSDV</sequence>
<evidence type="ECO:0000256" key="1">
    <source>
        <dbReference type="SAM" id="Phobius"/>
    </source>
</evidence>